<keyword evidence="5" id="KW-0732">Signal</keyword>
<dbReference type="EC" id="3.1.6.1" evidence="7"/>
<evidence type="ECO:0000256" key="1">
    <source>
        <dbReference type="ARBA" id="ARBA00008779"/>
    </source>
</evidence>
<proteinExistence type="inferred from homology"/>
<protein>
    <submittedName>
        <fullName evidence="7">Putative sulfatase</fullName>
        <ecNumber evidence="7">3.1.6.1</ecNumber>
    </submittedName>
</protein>
<keyword evidence="2" id="KW-0479">Metal-binding</keyword>
<evidence type="ECO:0000313" key="7">
    <source>
        <dbReference type="EMBL" id="SUD37889.1"/>
    </source>
</evidence>
<evidence type="ECO:0000256" key="5">
    <source>
        <dbReference type="SAM" id="SignalP"/>
    </source>
</evidence>
<dbReference type="PANTHER" id="PTHR42693">
    <property type="entry name" value="ARYLSULFATASE FAMILY MEMBER"/>
    <property type="match status" value="1"/>
</dbReference>
<dbReference type="Gene3D" id="3.40.720.10">
    <property type="entry name" value="Alkaline Phosphatase, subunit A"/>
    <property type="match status" value="1"/>
</dbReference>
<dbReference type="PROSITE" id="PS00149">
    <property type="entry name" value="SULFATASE_2"/>
    <property type="match status" value="1"/>
</dbReference>
<keyword evidence="4" id="KW-0106">Calcium</keyword>
<feature type="domain" description="Sulfatase N-terminal" evidence="6">
    <location>
        <begin position="37"/>
        <end position="345"/>
    </location>
</feature>
<dbReference type="OrthoDB" id="9803751at2"/>
<dbReference type="GO" id="GO:0004065">
    <property type="term" value="F:arylsulfatase activity"/>
    <property type="evidence" value="ECO:0007669"/>
    <property type="project" value="UniProtKB-EC"/>
</dbReference>
<evidence type="ECO:0000259" key="6">
    <source>
        <dbReference type="Pfam" id="PF00884"/>
    </source>
</evidence>
<dbReference type="InterPro" id="IPR017850">
    <property type="entry name" value="Alkaline_phosphatase_core_sf"/>
</dbReference>
<evidence type="ECO:0000256" key="2">
    <source>
        <dbReference type="ARBA" id="ARBA00022723"/>
    </source>
</evidence>
<dbReference type="InterPro" id="IPR050738">
    <property type="entry name" value="Sulfatase"/>
</dbReference>
<dbReference type="Pfam" id="PF00884">
    <property type="entry name" value="Sulfatase"/>
    <property type="match status" value="1"/>
</dbReference>
<feature type="chain" id="PRO_5016796748" evidence="5">
    <location>
        <begin position="31"/>
        <end position="629"/>
    </location>
</feature>
<evidence type="ECO:0000313" key="8">
    <source>
        <dbReference type="Proteomes" id="UP000254260"/>
    </source>
</evidence>
<dbReference type="Proteomes" id="UP000254260">
    <property type="component" value="Unassembled WGS sequence"/>
</dbReference>
<feature type="signal peptide" evidence="5">
    <location>
        <begin position="1"/>
        <end position="30"/>
    </location>
</feature>
<evidence type="ECO:0000256" key="3">
    <source>
        <dbReference type="ARBA" id="ARBA00022801"/>
    </source>
</evidence>
<reference evidence="7 8" key="1">
    <citation type="submission" date="2018-06" db="EMBL/GenBank/DDBJ databases">
        <authorList>
            <consortium name="Pathogen Informatics"/>
            <person name="Doyle S."/>
        </authorList>
    </citation>
    <scope>NUCLEOTIDE SEQUENCE [LARGE SCALE GENOMIC DNA]</scope>
    <source>
        <strain evidence="7 8">NCTC10899</strain>
    </source>
</reference>
<dbReference type="InterPro" id="IPR000917">
    <property type="entry name" value="Sulfatase_N"/>
</dbReference>
<dbReference type="PANTHER" id="PTHR42693:SF53">
    <property type="entry name" value="ENDO-4-O-SULFATASE"/>
    <property type="match status" value="1"/>
</dbReference>
<sequence length="629" mass="68839">MRVLFRHGRGARMRLVLLGILLCTAYAGNAAESHAKPNILLVLVDDLGNNDIASWGDGRAPTPTLDALSASAVRLRRHYTDSTCSPSRASLISGRHPVSVGFQADGLGLSPDLVTLPKSLRSLGYRTLHVGKWHLGEALEYEEIQPGQQGFDYWFGMLNHFVLQGPGPDGRPVRRQPTHINPWLQDNGSAPAQHQGYLDDILTDKAVELVKSGVGEKPWFINLWLFSPHTPYQPSPAFSTQFPDTPEGKYFAILSQLDHNMARLLKALEESGQADNTVVIFASDNGGANINMDNNYPLIGKKATYTEGGVRTPLLLRWPGHYENQDIREPTVFMDIFPTLVSIAGGNPPKGLAGRNLLPLLEGGSVPGFDALYWAGDSGGALGMTYSAHLLNEHRFFYREPLGQLHSGAVTPAIDKHKSEDRPVTEFDGKQASALIRGWEWQVRPVPLQWQAADQNSPGVLTGRNFQRAPVFGGYSLGLSLRQLSFAGGAQTLVDQPGVWGVRLLPDRRLEVRHGGTLQLSEPVQADGRCDSLVISTHVKPASTFPFPGPAKARLLLYWNGQPVLDSDRVLERPDTAKVLSNPTYIGAQADGKEAYRGAPLSEPLLINKLVLPEQEGLALSDMLQRLCR</sequence>
<dbReference type="AlphaFoldDB" id="A0A379INN2"/>
<name>A0A379INN2_ECTME</name>
<keyword evidence="3 7" id="KW-0378">Hydrolase</keyword>
<evidence type="ECO:0000256" key="4">
    <source>
        <dbReference type="ARBA" id="ARBA00022837"/>
    </source>
</evidence>
<comment type="similarity">
    <text evidence="1">Belongs to the sulfatase family.</text>
</comment>
<accession>A0A379INN2</accession>
<dbReference type="EMBL" id="UGUU01000001">
    <property type="protein sequence ID" value="SUD37889.1"/>
    <property type="molecule type" value="Genomic_DNA"/>
</dbReference>
<organism evidence="7 8">
    <name type="scientific">Ectopseudomonas mendocina</name>
    <name type="common">Pseudomonas mendocina</name>
    <dbReference type="NCBI Taxonomy" id="300"/>
    <lineage>
        <taxon>Bacteria</taxon>
        <taxon>Pseudomonadati</taxon>
        <taxon>Pseudomonadota</taxon>
        <taxon>Gammaproteobacteria</taxon>
        <taxon>Pseudomonadales</taxon>
        <taxon>Pseudomonadaceae</taxon>
        <taxon>Ectopseudomonas</taxon>
    </lineage>
</organism>
<gene>
    <name evidence="7" type="primary">atsA</name>
    <name evidence="7" type="ORF">NCTC10899_00650</name>
</gene>
<dbReference type="InterPro" id="IPR024607">
    <property type="entry name" value="Sulfatase_CS"/>
</dbReference>
<dbReference type="GO" id="GO:0046872">
    <property type="term" value="F:metal ion binding"/>
    <property type="evidence" value="ECO:0007669"/>
    <property type="project" value="UniProtKB-KW"/>
</dbReference>
<dbReference type="SUPFAM" id="SSF53649">
    <property type="entry name" value="Alkaline phosphatase-like"/>
    <property type="match status" value="1"/>
</dbReference>